<dbReference type="OrthoDB" id="45365at2759"/>
<dbReference type="SMART" id="SM00504">
    <property type="entry name" value="Ubox"/>
    <property type="match status" value="1"/>
</dbReference>
<feature type="region of interest" description="Disordered" evidence="6">
    <location>
        <begin position="192"/>
        <end position="288"/>
    </location>
</feature>
<dbReference type="PROSITE" id="PS50145">
    <property type="entry name" value="ZF_TRAF"/>
    <property type="match status" value="1"/>
</dbReference>
<dbReference type="InterPro" id="IPR015915">
    <property type="entry name" value="Kelch-typ_b-propeller"/>
</dbReference>
<protein>
    <submittedName>
        <fullName evidence="7">RING finger 151-like</fullName>
    </submittedName>
</protein>
<dbReference type="Pfam" id="PF13923">
    <property type="entry name" value="zf-C3HC4_2"/>
    <property type="match status" value="1"/>
</dbReference>
<dbReference type="PROSITE" id="PS51081">
    <property type="entry name" value="ZF_SIAH"/>
    <property type="match status" value="1"/>
</dbReference>
<dbReference type="GO" id="GO:0016567">
    <property type="term" value="P:protein ubiquitination"/>
    <property type="evidence" value="ECO:0007669"/>
    <property type="project" value="InterPro"/>
</dbReference>
<dbReference type="SMART" id="SM00612">
    <property type="entry name" value="Kelch"/>
    <property type="match status" value="2"/>
</dbReference>
<comment type="caution">
    <text evidence="7">The sequence shown here is derived from an EMBL/GenBank/DDBJ whole genome shotgun (WGS) entry which is preliminary data.</text>
</comment>
<dbReference type="InterPro" id="IPR003613">
    <property type="entry name" value="Ubox_domain"/>
</dbReference>
<dbReference type="InterPro" id="IPR011043">
    <property type="entry name" value="Gal_Oxase/kelch_b-propeller"/>
</dbReference>
<dbReference type="Gene3D" id="2.120.10.80">
    <property type="entry name" value="Kelch-type beta propeller"/>
    <property type="match status" value="2"/>
</dbReference>
<keyword evidence="5" id="KW-0862">Zinc</keyword>
<dbReference type="InterPro" id="IPR001841">
    <property type="entry name" value="Znf_RING"/>
</dbReference>
<dbReference type="Pfam" id="PF01344">
    <property type="entry name" value="Kelch_1"/>
    <property type="match status" value="1"/>
</dbReference>
<evidence type="ECO:0000256" key="5">
    <source>
        <dbReference type="ARBA" id="ARBA00022833"/>
    </source>
</evidence>
<dbReference type="InterPro" id="IPR006652">
    <property type="entry name" value="Kelch_1"/>
</dbReference>
<dbReference type="Gene3D" id="3.30.40.10">
    <property type="entry name" value="Zinc/RING finger domain, C3HC4 (zinc finger)"/>
    <property type="match status" value="2"/>
</dbReference>
<dbReference type="PANTHER" id="PTHR24412">
    <property type="entry name" value="KELCH PROTEIN"/>
    <property type="match status" value="1"/>
</dbReference>
<feature type="compositionally biased region" description="Basic and acidic residues" evidence="6">
    <location>
        <begin position="192"/>
        <end position="222"/>
    </location>
</feature>
<dbReference type="SUPFAM" id="SSF49599">
    <property type="entry name" value="TRAF domain-like"/>
    <property type="match status" value="1"/>
</dbReference>
<dbReference type="InterPro" id="IPR013010">
    <property type="entry name" value="Znf_SIAH"/>
</dbReference>
<accession>A0A7D9J7R1</accession>
<feature type="compositionally biased region" description="Basic and acidic residues" evidence="6">
    <location>
        <begin position="249"/>
        <end position="259"/>
    </location>
</feature>
<keyword evidence="2" id="KW-0479">Metal-binding</keyword>
<keyword evidence="4" id="KW-0863">Zinc-finger</keyword>
<dbReference type="GO" id="GO:0008270">
    <property type="term" value="F:zinc ion binding"/>
    <property type="evidence" value="ECO:0007669"/>
    <property type="project" value="UniProtKB-KW"/>
</dbReference>
<proteinExistence type="predicted"/>
<dbReference type="Proteomes" id="UP001152795">
    <property type="component" value="Unassembled WGS sequence"/>
</dbReference>
<keyword evidence="8" id="KW-1185">Reference proteome</keyword>
<dbReference type="InterPro" id="IPR001293">
    <property type="entry name" value="Znf_TRAF"/>
</dbReference>
<dbReference type="PROSITE" id="PS50089">
    <property type="entry name" value="ZF_RING_2"/>
    <property type="match status" value="1"/>
</dbReference>
<name>A0A7D9J7R1_PARCT</name>
<dbReference type="GO" id="GO:0004842">
    <property type="term" value="F:ubiquitin-protein transferase activity"/>
    <property type="evidence" value="ECO:0007669"/>
    <property type="project" value="InterPro"/>
</dbReference>
<dbReference type="PANTHER" id="PTHR24412:SF489">
    <property type="entry name" value="RING FINGER DOMAIN AND KELCH REPEAT-CONTAINING PROTEIN DDB_G0271372"/>
    <property type="match status" value="1"/>
</dbReference>
<reference evidence="7" key="1">
    <citation type="submission" date="2020-04" db="EMBL/GenBank/DDBJ databases">
        <authorList>
            <person name="Alioto T."/>
            <person name="Alioto T."/>
            <person name="Gomez Garrido J."/>
        </authorList>
    </citation>
    <scope>NUCLEOTIDE SEQUENCE</scope>
    <source>
        <strain evidence="7">A484AB</strain>
    </source>
</reference>
<keyword evidence="1" id="KW-0880">Kelch repeat</keyword>
<dbReference type="AlphaFoldDB" id="A0A7D9J7R1"/>
<evidence type="ECO:0000256" key="3">
    <source>
        <dbReference type="ARBA" id="ARBA00022737"/>
    </source>
</evidence>
<dbReference type="SUPFAM" id="SSF57850">
    <property type="entry name" value="RING/U-box"/>
    <property type="match status" value="1"/>
</dbReference>
<evidence type="ECO:0000313" key="8">
    <source>
        <dbReference type="Proteomes" id="UP001152795"/>
    </source>
</evidence>
<gene>
    <name evidence="7" type="ORF">PACLA_8A054760</name>
</gene>
<feature type="compositionally biased region" description="Low complexity" evidence="6">
    <location>
        <begin position="230"/>
        <end position="248"/>
    </location>
</feature>
<organism evidence="7 8">
    <name type="scientific">Paramuricea clavata</name>
    <name type="common">Red gorgonian</name>
    <name type="synonym">Violescent sea-whip</name>
    <dbReference type="NCBI Taxonomy" id="317549"/>
    <lineage>
        <taxon>Eukaryota</taxon>
        <taxon>Metazoa</taxon>
        <taxon>Cnidaria</taxon>
        <taxon>Anthozoa</taxon>
        <taxon>Octocorallia</taxon>
        <taxon>Malacalcyonacea</taxon>
        <taxon>Plexauridae</taxon>
        <taxon>Paramuricea</taxon>
    </lineage>
</organism>
<dbReference type="SUPFAM" id="SSF50965">
    <property type="entry name" value="Galactose oxidase, central domain"/>
    <property type="match status" value="1"/>
</dbReference>
<sequence>MATCSTKTNTHTAGSHHFTCNICLEVLQDPVQCVKNEHYFCKKCITKHLTRSQTCPVCQDKLTPETLRPISRTVANILEQFQSLKCMYAIRGCTSAVRYEALLSHHEECSFAPVQCSREGCGKTVNRQDLVSHQTSCEFRSITCEDCHKAMRQREYGKHGCVLLKEIDKNRQGLAAVQKILREIREEQLRQGEEIQRLPSRESRQSDKKQTQEGDNSRHQASELRQPNATQSQRQQSSNSSQQTSQSRVEPDAMERKQAVPDPAVQSSATQGPRRKRCEAASASTDHFRRVRPIPNQATVDRKIVVAGGDRTSYEVFNWSTQKWSLYVNTLFFEHIDAFSFLYDNKIMICGGKDTNRVECLDIADNRCASTFPVQLPGTRCGKGVLCGDKILTFGQSVSATSLKPPFKTTVLFSYNDEREMSSYGVARVNANAVVLLGGYYRCKTVTAKEDVLLYNPITNVMKKLAPLPYELFNMTVVVHNNNIIILGGKKGAYDVCDDVLMYNITNQQCSRLPSMLEKRSRCAAVIMGDMIVVMGGNSRNAIFPLKPERNVNPITAEYLVLGEDRWKKLPPMHYERDGATACLLP</sequence>
<dbReference type="InterPro" id="IPR013083">
    <property type="entry name" value="Znf_RING/FYVE/PHD"/>
</dbReference>
<evidence type="ECO:0000256" key="1">
    <source>
        <dbReference type="ARBA" id="ARBA00022441"/>
    </source>
</evidence>
<dbReference type="SUPFAM" id="SSF117281">
    <property type="entry name" value="Kelch motif"/>
    <property type="match status" value="1"/>
</dbReference>
<keyword evidence="3" id="KW-0677">Repeat</keyword>
<evidence type="ECO:0000313" key="7">
    <source>
        <dbReference type="EMBL" id="CAB4023727.1"/>
    </source>
</evidence>
<evidence type="ECO:0000256" key="2">
    <source>
        <dbReference type="ARBA" id="ARBA00022723"/>
    </source>
</evidence>
<dbReference type="Pfam" id="PF02176">
    <property type="entry name" value="zf-TRAF"/>
    <property type="match status" value="1"/>
</dbReference>
<evidence type="ECO:0000256" key="6">
    <source>
        <dbReference type="SAM" id="MobiDB-lite"/>
    </source>
</evidence>
<dbReference type="EMBL" id="CACRXK020012644">
    <property type="protein sequence ID" value="CAB4023727.1"/>
    <property type="molecule type" value="Genomic_DNA"/>
</dbReference>
<evidence type="ECO:0000256" key="4">
    <source>
        <dbReference type="ARBA" id="ARBA00022771"/>
    </source>
</evidence>